<keyword evidence="2" id="KW-0964">Secreted</keyword>
<dbReference type="InterPro" id="IPR008993">
    <property type="entry name" value="TIMP-like_OB-fold"/>
</dbReference>
<dbReference type="FunFam" id="2.40.50.120:FF:000024">
    <property type="entry name" value="Putative metalloproteinase inhibitor tag-225"/>
    <property type="match status" value="1"/>
</dbReference>
<dbReference type="Proteomes" id="UP000035642">
    <property type="component" value="Unassembled WGS sequence"/>
</dbReference>
<feature type="disulfide bond" evidence="5">
    <location>
        <begin position="19"/>
        <end position="95"/>
    </location>
</feature>
<dbReference type="GO" id="GO:0002020">
    <property type="term" value="F:protease binding"/>
    <property type="evidence" value="ECO:0007669"/>
    <property type="project" value="TreeGrafter"/>
</dbReference>
<dbReference type="GO" id="GO:0031012">
    <property type="term" value="C:extracellular matrix"/>
    <property type="evidence" value="ECO:0007669"/>
    <property type="project" value="TreeGrafter"/>
</dbReference>
<dbReference type="SUPFAM" id="SSF50242">
    <property type="entry name" value="TIMP-like"/>
    <property type="match status" value="1"/>
</dbReference>
<dbReference type="GO" id="GO:0046872">
    <property type="term" value="F:metal ion binding"/>
    <property type="evidence" value="ECO:0007669"/>
    <property type="project" value="UniProtKB-KW"/>
</dbReference>
<keyword evidence="6" id="KW-0732">Signal</keyword>
<accession>A0A0K0DBQ2</accession>
<dbReference type="AlphaFoldDB" id="A0A0K0DBQ2"/>
<dbReference type="STRING" id="6313.A0A0K0DBQ2"/>
<reference evidence="9" key="2">
    <citation type="submission" date="2017-02" db="UniProtKB">
        <authorList>
            <consortium name="WormBaseParasite"/>
        </authorList>
    </citation>
    <scope>IDENTIFICATION</scope>
</reference>
<keyword evidence="8" id="KW-1185">Reference proteome</keyword>
<sequence length="156" mass="17761">MRLSITIVLTHYVMFSLACQCAPQTSQESFCAAEWVSRLKVRIRVSKQPMPLGSLRKGLNNIRYAVKHLKIYKKPSSMTATLPTDIYTPSEPAACGLIIEAGREYLLAGRIHNNTLYTVLCGQVLIDNPSEELYENVLEWRKVPNQLREKLETFEC</sequence>
<evidence type="ECO:0000256" key="5">
    <source>
        <dbReference type="PIRSR" id="PIRSR601820-3"/>
    </source>
</evidence>
<comment type="subcellular location">
    <subcellularLocation>
        <location evidence="1">Secreted</location>
    </subcellularLocation>
</comment>
<dbReference type="InterPro" id="IPR001134">
    <property type="entry name" value="Netrin_domain"/>
</dbReference>
<keyword evidence="4" id="KW-0479">Metal-binding</keyword>
<evidence type="ECO:0000256" key="1">
    <source>
        <dbReference type="ARBA" id="ARBA00004613"/>
    </source>
</evidence>
<feature type="binding site" evidence="4">
    <location>
        <position position="19"/>
    </location>
    <ligand>
        <name>Zn(2+)</name>
        <dbReference type="ChEBI" id="CHEBI:29105"/>
        <note>ligand shared with metalloproteinase partner</note>
    </ligand>
</feature>
<evidence type="ECO:0000256" key="6">
    <source>
        <dbReference type="SAM" id="SignalP"/>
    </source>
</evidence>
<evidence type="ECO:0000313" key="9">
    <source>
        <dbReference type="WBParaSite" id="ACAC_0000787701-mRNA-1"/>
    </source>
</evidence>
<evidence type="ECO:0000313" key="8">
    <source>
        <dbReference type="Proteomes" id="UP000035642"/>
    </source>
</evidence>
<dbReference type="InterPro" id="IPR001820">
    <property type="entry name" value="TIMP"/>
</dbReference>
<dbReference type="WBParaSite" id="ACAC_0000787701-mRNA-1">
    <property type="protein sequence ID" value="ACAC_0000787701-mRNA-1"/>
    <property type="gene ID" value="ACAC_0000787701"/>
</dbReference>
<name>A0A0K0DBQ2_ANGCA</name>
<feature type="disulfide bond" evidence="5">
    <location>
        <begin position="21"/>
        <end position="121"/>
    </location>
</feature>
<evidence type="ECO:0000256" key="2">
    <source>
        <dbReference type="ARBA" id="ARBA00022525"/>
    </source>
</evidence>
<evidence type="ECO:0000256" key="3">
    <source>
        <dbReference type="ARBA" id="ARBA00023157"/>
    </source>
</evidence>
<evidence type="ECO:0000259" key="7">
    <source>
        <dbReference type="PROSITE" id="PS50189"/>
    </source>
</evidence>
<organism evidence="8 9">
    <name type="scientific">Angiostrongylus cantonensis</name>
    <name type="common">Rat lungworm</name>
    <dbReference type="NCBI Taxonomy" id="6313"/>
    <lineage>
        <taxon>Eukaryota</taxon>
        <taxon>Metazoa</taxon>
        <taxon>Ecdysozoa</taxon>
        <taxon>Nematoda</taxon>
        <taxon>Chromadorea</taxon>
        <taxon>Rhabditida</taxon>
        <taxon>Rhabditina</taxon>
        <taxon>Rhabditomorpha</taxon>
        <taxon>Strongyloidea</taxon>
        <taxon>Metastrongylidae</taxon>
        <taxon>Angiostrongylus</taxon>
    </lineage>
</organism>
<dbReference type="SMART" id="SM00206">
    <property type="entry name" value="NTR"/>
    <property type="match status" value="1"/>
</dbReference>
<dbReference type="GO" id="GO:0051045">
    <property type="term" value="P:negative regulation of membrane protein ectodomain proteolysis"/>
    <property type="evidence" value="ECO:0007669"/>
    <property type="project" value="TreeGrafter"/>
</dbReference>
<dbReference type="Pfam" id="PF00965">
    <property type="entry name" value="TIMP"/>
    <property type="match status" value="1"/>
</dbReference>
<dbReference type="PROSITE" id="PS51257">
    <property type="entry name" value="PROKAR_LIPOPROTEIN"/>
    <property type="match status" value="1"/>
</dbReference>
<dbReference type="PROSITE" id="PS50189">
    <property type="entry name" value="NTR"/>
    <property type="match status" value="1"/>
</dbReference>
<evidence type="ECO:0000256" key="4">
    <source>
        <dbReference type="PIRSR" id="PIRSR601820-1"/>
    </source>
</evidence>
<dbReference type="GO" id="GO:0005615">
    <property type="term" value="C:extracellular space"/>
    <property type="evidence" value="ECO:0007669"/>
    <property type="project" value="TreeGrafter"/>
</dbReference>
<dbReference type="GO" id="GO:0008191">
    <property type="term" value="F:metalloendopeptidase inhibitor activity"/>
    <property type="evidence" value="ECO:0007669"/>
    <property type="project" value="InterPro"/>
</dbReference>
<keyword evidence="4" id="KW-0862">Zinc</keyword>
<feature type="chain" id="PRO_5005326637" evidence="6">
    <location>
        <begin position="19"/>
        <end position="156"/>
    </location>
</feature>
<dbReference type="PANTHER" id="PTHR11844">
    <property type="entry name" value="METALLOPROTEASE INHIBITOR"/>
    <property type="match status" value="1"/>
</dbReference>
<reference evidence="8" key="1">
    <citation type="submission" date="2012-09" db="EMBL/GenBank/DDBJ databases">
        <authorList>
            <person name="Martin A.A."/>
        </authorList>
    </citation>
    <scope>NUCLEOTIDE SEQUENCE</scope>
</reference>
<proteinExistence type="predicted"/>
<dbReference type="CDD" id="cd03577">
    <property type="entry name" value="NTR_TIMP_like"/>
    <property type="match status" value="1"/>
</dbReference>
<protein>
    <submittedName>
        <fullName evidence="9">NTR domain-containing protein</fullName>
    </submittedName>
</protein>
<feature type="domain" description="NTR" evidence="7">
    <location>
        <begin position="19"/>
        <end position="156"/>
    </location>
</feature>
<dbReference type="Gene3D" id="2.40.50.120">
    <property type="match status" value="1"/>
</dbReference>
<keyword evidence="3 5" id="KW-1015">Disulfide bond</keyword>
<dbReference type="PANTHER" id="PTHR11844:SF29">
    <property type="entry name" value="METALLOPROTEINASE INHIBITOR TAG-225-RELATED"/>
    <property type="match status" value="1"/>
</dbReference>
<feature type="signal peptide" evidence="6">
    <location>
        <begin position="1"/>
        <end position="18"/>
    </location>
</feature>